<gene>
    <name evidence="1" type="ORF">CLUMA_CG001883</name>
</gene>
<organism evidence="1 2">
    <name type="scientific">Clunio marinus</name>
    <dbReference type="NCBI Taxonomy" id="568069"/>
    <lineage>
        <taxon>Eukaryota</taxon>
        <taxon>Metazoa</taxon>
        <taxon>Ecdysozoa</taxon>
        <taxon>Arthropoda</taxon>
        <taxon>Hexapoda</taxon>
        <taxon>Insecta</taxon>
        <taxon>Pterygota</taxon>
        <taxon>Neoptera</taxon>
        <taxon>Endopterygota</taxon>
        <taxon>Diptera</taxon>
        <taxon>Nematocera</taxon>
        <taxon>Chironomoidea</taxon>
        <taxon>Chironomidae</taxon>
        <taxon>Clunio</taxon>
    </lineage>
</organism>
<name>A0A1J1HKN9_9DIPT</name>
<reference evidence="1 2" key="1">
    <citation type="submission" date="2015-04" db="EMBL/GenBank/DDBJ databases">
        <authorList>
            <person name="Syromyatnikov M.Y."/>
            <person name="Popov V.N."/>
        </authorList>
    </citation>
    <scope>NUCLEOTIDE SEQUENCE [LARGE SCALE GENOMIC DNA]</scope>
</reference>
<sequence>MLRRKQAIAEWKNIHNSFLVYDEKLTDQVKEYIPVPGQGNTGRTTIRHVKRTRWVTKIASPGDWHEQRQH</sequence>
<keyword evidence="2" id="KW-1185">Reference proteome</keyword>
<evidence type="ECO:0000313" key="2">
    <source>
        <dbReference type="Proteomes" id="UP000183832"/>
    </source>
</evidence>
<evidence type="ECO:0000313" key="1">
    <source>
        <dbReference type="EMBL" id="CRK88098.1"/>
    </source>
</evidence>
<proteinExistence type="predicted"/>
<dbReference type="EMBL" id="CVRI01000006">
    <property type="protein sequence ID" value="CRK88098.1"/>
    <property type="molecule type" value="Genomic_DNA"/>
</dbReference>
<protein>
    <submittedName>
        <fullName evidence="1">CLUMA_CG001883, isoform A</fullName>
    </submittedName>
</protein>
<dbReference type="Proteomes" id="UP000183832">
    <property type="component" value="Unassembled WGS sequence"/>
</dbReference>
<dbReference type="AlphaFoldDB" id="A0A1J1HKN9"/>
<accession>A0A1J1HKN9</accession>